<feature type="domain" description="Dinitrogenase iron-molybdenum cofactor biosynthesis" evidence="3">
    <location>
        <begin position="153"/>
        <end position="242"/>
    </location>
</feature>
<dbReference type="RefSeq" id="WP_141412667.1">
    <property type="nucleotide sequence ID" value="NZ_AP019735.1"/>
</dbReference>
<dbReference type="HAMAP" id="MF_00674">
    <property type="entry name" value="UPF0251"/>
    <property type="match status" value="1"/>
</dbReference>
<evidence type="ECO:0000256" key="2">
    <source>
        <dbReference type="HAMAP-Rule" id="MF_00674"/>
    </source>
</evidence>
<dbReference type="InterPro" id="IPR036105">
    <property type="entry name" value="DiNase_FeMo-co_biosyn_sf"/>
</dbReference>
<dbReference type="GeneID" id="78342171"/>
<dbReference type="InterPro" id="IPR013324">
    <property type="entry name" value="RNA_pol_sigma_r3/r4-like"/>
</dbReference>
<dbReference type="KEGG" id="acou:A5CBH24_14510"/>
<dbReference type="PANTHER" id="PTHR37478:SF2">
    <property type="entry name" value="UPF0251 PROTEIN TK0562"/>
    <property type="match status" value="1"/>
</dbReference>
<dbReference type="Gene3D" id="3.30.420.130">
    <property type="entry name" value="Dinitrogenase iron-molybdenum cofactor biosynthesis domain"/>
    <property type="match status" value="1"/>
</dbReference>
<dbReference type="AlphaFoldDB" id="A0A4Y1WVH4"/>
<protein>
    <recommendedName>
        <fullName evidence="2">UPF0251 protein A5CBH24_14510</fullName>
    </recommendedName>
</protein>
<sequence>MPRPRKCCYIAQPPAVAGMRPVGGDSVAPEAVTLRYDEYEAIRLIDHQGLTQAAAAERMGISRPTCTRLYDRARHTLAAALVEGRPLRIEGGKVCHSERWYRCPHCRRIHTGTPRCPACRRNEDSEILGQPNTTYNPVNTVIMEKIALPTRNGAVDDHFGHCECYTIFTLDADRRIAGRQTLPAAEGCGCKSDIAPRLHAMGVDVMLAGNMGDGAKNVLQRNGIAVIRGCHGPVEEVVAAYLAGRIADSGDACAHHHEGGCPEHHGTTGWHLAE</sequence>
<dbReference type="PANTHER" id="PTHR37478">
    <property type="match status" value="1"/>
</dbReference>
<dbReference type="Gene3D" id="1.10.10.10">
    <property type="entry name" value="Winged helix-like DNA-binding domain superfamily/Winged helix DNA-binding domain"/>
    <property type="match status" value="1"/>
</dbReference>
<evidence type="ECO:0000313" key="4">
    <source>
        <dbReference type="EMBL" id="BBL04138.1"/>
    </source>
</evidence>
<accession>A0A4Y1WVH4</accession>
<proteinExistence type="inferred from homology"/>
<dbReference type="InterPro" id="IPR003731">
    <property type="entry name" value="Di-Nase_FeMo-co_biosynth"/>
</dbReference>
<dbReference type="EMBL" id="AP019735">
    <property type="protein sequence ID" value="BBL04138.1"/>
    <property type="molecule type" value="Genomic_DNA"/>
</dbReference>
<organism evidence="4 5">
    <name type="scientific">Alistipes communis</name>
    <dbReference type="NCBI Taxonomy" id="2585118"/>
    <lineage>
        <taxon>Bacteria</taxon>
        <taxon>Pseudomonadati</taxon>
        <taxon>Bacteroidota</taxon>
        <taxon>Bacteroidia</taxon>
        <taxon>Bacteroidales</taxon>
        <taxon>Rikenellaceae</taxon>
        <taxon>Alistipes</taxon>
    </lineage>
</organism>
<evidence type="ECO:0000256" key="1">
    <source>
        <dbReference type="ARBA" id="ARBA00009350"/>
    </source>
</evidence>
<dbReference type="Pfam" id="PF02001">
    <property type="entry name" value="DUF134"/>
    <property type="match status" value="1"/>
</dbReference>
<name>A0A4Y1WVH4_9BACT</name>
<dbReference type="CDD" id="cd00851">
    <property type="entry name" value="MTH1175"/>
    <property type="match status" value="1"/>
</dbReference>
<keyword evidence="5" id="KW-1185">Reference proteome</keyword>
<dbReference type="SUPFAM" id="SSF88659">
    <property type="entry name" value="Sigma3 and sigma4 domains of RNA polymerase sigma factors"/>
    <property type="match status" value="1"/>
</dbReference>
<dbReference type="InterPro" id="IPR033913">
    <property type="entry name" value="MTH1175_dom"/>
</dbReference>
<dbReference type="Proteomes" id="UP000318946">
    <property type="component" value="Chromosome"/>
</dbReference>
<evidence type="ECO:0000259" key="3">
    <source>
        <dbReference type="Pfam" id="PF02579"/>
    </source>
</evidence>
<gene>
    <name evidence="4" type="ORF">A5CBH24_14510</name>
</gene>
<evidence type="ECO:0000313" key="5">
    <source>
        <dbReference type="Proteomes" id="UP000318946"/>
    </source>
</evidence>
<dbReference type="SUPFAM" id="SSF53146">
    <property type="entry name" value="Nitrogenase accessory factor-like"/>
    <property type="match status" value="1"/>
</dbReference>
<dbReference type="InterPro" id="IPR002852">
    <property type="entry name" value="UPF0251"/>
</dbReference>
<dbReference type="Pfam" id="PF02579">
    <property type="entry name" value="Nitro_FeMo-Co"/>
    <property type="match status" value="1"/>
</dbReference>
<dbReference type="OrthoDB" id="280278at2"/>
<dbReference type="InterPro" id="IPR036388">
    <property type="entry name" value="WH-like_DNA-bd_sf"/>
</dbReference>
<reference evidence="5" key="1">
    <citation type="submission" date="2019-06" db="EMBL/GenBank/DDBJ databases">
        <title>Alistipes onderdonkii subsp. vulgaris subsp. nov., Alistipes dispar sp. nov. and Alistipes communis sp. nov., isolated from human faeces, and creation of Alistipes onderdonkii subsp. onderdonkii subsp. nov.</title>
        <authorList>
            <person name="Sakamoto M."/>
            <person name="Ikeyama N."/>
            <person name="Ogata Y."/>
            <person name="Suda W."/>
            <person name="Iino T."/>
            <person name="Hattori M."/>
            <person name="Ohkuma M."/>
        </authorList>
    </citation>
    <scope>NUCLEOTIDE SEQUENCE [LARGE SCALE GENOMIC DNA]</scope>
    <source>
        <strain evidence="5">5CBH24</strain>
    </source>
</reference>
<comment type="similarity">
    <text evidence="1 2">Belongs to the UPF0251 family.</text>
</comment>